<gene>
    <name evidence="2" type="ORF">Ga0074812_10819</name>
</gene>
<accession>A0A0S4QLF0</accession>
<proteinExistence type="predicted"/>
<feature type="compositionally biased region" description="Polar residues" evidence="1">
    <location>
        <begin position="44"/>
        <end position="54"/>
    </location>
</feature>
<dbReference type="Proteomes" id="UP000198802">
    <property type="component" value="Unassembled WGS sequence"/>
</dbReference>
<sequence length="67" mass="6985">MTSRGTLDDYPEPLPGTQTGQVPPFVHQQELAHYSWESTVSTCTPSASRVSGITENPGAATPIAAAA</sequence>
<name>A0A0S4QLF0_9ACTN</name>
<evidence type="ECO:0000256" key="1">
    <source>
        <dbReference type="SAM" id="MobiDB-lite"/>
    </source>
</evidence>
<feature type="region of interest" description="Disordered" evidence="1">
    <location>
        <begin position="44"/>
        <end position="67"/>
    </location>
</feature>
<reference evidence="3" key="1">
    <citation type="submission" date="2015-11" db="EMBL/GenBank/DDBJ databases">
        <authorList>
            <person name="Varghese N."/>
        </authorList>
    </citation>
    <scope>NUCLEOTIDE SEQUENCE [LARGE SCALE GENOMIC DNA]</scope>
    <source>
        <strain evidence="3">DSM 45899</strain>
    </source>
</reference>
<organism evidence="2 3">
    <name type="scientific">Parafrankia irregularis</name>
    <dbReference type="NCBI Taxonomy" id="795642"/>
    <lineage>
        <taxon>Bacteria</taxon>
        <taxon>Bacillati</taxon>
        <taxon>Actinomycetota</taxon>
        <taxon>Actinomycetes</taxon>
        <taxon>Frankiales</taxon>
        <taxon>Frankiaceae</taxon>
        <taxon>Parafrankia</taxon>
    </lineage>
</organism>
<evidence type="ECO:0000313" key="2">
    <source>
        <dbReference type="EMBL" id="CUU56491.1"/>
    </source>
</evidence>
<keyword evidence="3" id="KW-1185">Reference proteome</keyword>
<evidence type="ECO:0000313" key="3">
    <source>
        <dbReference type="Proteomes" id="UP000198802"/>
    </source>
</evidence>
<dbReference type="EMBL" id="FAOZ01000008">
    <property type="protein sequence ID" value="CUU56491.1"/>
    <property type="molecule type" value="Genomic_DNA"/>
</dbReference>
<dbReference type="AlphaFoldDB" id="A0A0S4QLF0"/>
<feature type="region of interest" description="Disordered" evidence="1">
    <location>
        <begin position="1"/>
        <end position="22"/>
    </location>
</feature>
<protein>
    <submittedName>
        <fullName evidence="2">Uncharacterized protein</fullName>
    </submittedName>
</protein>